<keyword evidence="4" id="KW-1185">Reference proteome</keyword>
<comment type="caution">
    <text evidence="3">The sequence shown here is derived from an EMBL/GenBank/DDBJ whole genome shotgun (WGS) entry which is preliminary data.</text>
</comment>
<dbReference type="InterPro" id="IPR053800">
    <property type="entry name" value="Thc1_RRM"/>
</dbReference>
<dbReference type="EMBL" id="JAEPRC010000469">
    <property type="protein sequence ID" value="KAG2196605.1"/>
    <property type="molecule type" value="Genomic_DNA"/>
</dbReference>
<name>A0A8H7QRS5_9FUNG</name>
<dbReference type="Proteomes" id="UP000650833">
    <property type="component" value="Unassembled WGS sequence"/>
</dbReference>
<evidence type="ECO:0000313" key="3">
    <source>
        <dbReference type="EMBL" id="KAG2196605.1"/>
    </source>
</evidence>
<accession>A0A8H7QRS5</accession>
<dbReference type="PANTHER" id="PTHR21678:SF0">
    <property type="entry name" value="C3H1-TYPE DOMAIN-CONTAINING PROTEIN"/>
    <property type="match status" value="1"/>
</dbReference>
<dbReference type="InterPro" id="IPR035979">
    <property type="entry name" value="RBD_domain_sf"/>
</dbReference>
<dbReference type="InterPro" id="IPR012677">
    <property type="entry name" value="Nucleotide-bd_a/b_plait_sf"/>
</dbReference>
<dbReference type="Pfam" id="PF22877">
    <property type="entry name" value="RRM_Thc1"/>
    <property type="match status" value="1"/>
</dbReference>
<evidence type="ECO:0000313" key="4">
    <source>
        <dbReference type="Proteomes" id="UP000650833"/>
    </source>
</evidence>
<dbReference type="OrthoDB" id="5418203at2759"/>
<feature type="region of interest" description="Disordered" evidence="1">
    <location>
        <begin position="1"/>
        <end position="80"/>
    </location>
</feature>
<dbReference type="GO" id="GO:0003676">
    <property type="term" value="F:nucleic acid binding"/>
    <property type="evidence" value="ECO:0007669"/>
    <property type="project" value="InterPro"/>
</dbReference>
<reference evidence="3" key="1">
    <citation type="submission" date="2020-12" db="EMBL/GenBank/DDBJ databases">
        <title>Metabolic potential, ecology and presence of endohyphal bacteria is reflected in genomic diversity of Mucoromycotina.</title>
        <authorList>
            <person name="Muszewska A."/>
            <person name="Okrasinska A."/>
            <person name="Steczkiewicz K."/>
            <person name="Drgas O."/>
            <person name="Orlowska M."/>
            <person name="Perlinska-Lenart U."/>
            <person name="Aleksandrzak-Piekarczyk T."/>
            <person name="Szatraj K."/>
            <person name="Zielenkiewicz U."/>
            <person name="Pilsyk S."/>
            <person name="Malc E."/>
            <person name="Mieczkowski P."/>
            <person name="Kruszewska J.S."/>
            <person name="Biernat P."/>
            <person name="Pawlowska J."/>
        </authorList>
    </citation>
    <scope>NUCLEOTIDE SEQUENCE</scope>
    <source>
        <strain evidence="3">CBS 226.32</strain>
    </source>
</reference>
<sequence length="285" mass="32514">METKPKRPVFQPYIPVHRRNQPEKATAPSPPTSVRASPKEETEVKRRGRGQFRAPLNEENEITSDVGKCSRTDPKFSGTDMPIEKLTEKVKKLATETSDDKEDWEEDWESAIDKIDAKVEIKKPVIVKEPASLINDDELTTTLDCYDFPNTFKTHHLQDMFREYESMKGGYSIKWVDDTRALIVFEHPNTAKKAYIDHINSPFVKIRPYKGQVDNKPSGPVPRRPVTTDMVARRLVHSALGVRSTKTAEQRQAEKELLKAAKEQRLAQKANNAAREKQIASAFDE</sequence>
<gene>
    <name evidence="3" type="ORF">INT46_008351</name>
</gene>
<dbReference type="SUPFAM" id="SSF54928">
    <property type="entry name" value="RNA-binding domain, RBD"/>
    <property type="match status" value="1"/>
</dbReference>
<evidence type="ECO:0000259" key="2">
    <source>
        <dbReference type="Pfam" id="PF22877"/>
    </source>
</evidence>
<dbReference type="InterPro" id="IPR039884">
    <property type="entry name" value="R3HC1/R3HCL"/>
</dbReference>
<dbReference type="AlphaFoldDB" id="A0A8H7QRS5"/>
<dbReference type="Gene3D" id="3.30.70.330">
    <property type="match status" value="1"/>
</dbReference>
<proteinExistence type="predicted"/>
<feature type="domain" description="Thc1 RRM" evidence="2">
    <location>
        <begin position="144"/>
        <end position="212"/>
    </location>
</feature>
<dbReference type="PANTHER" id="PTHR21678">
    <property type="entry name" value="GROWTH INHIBITION AND DIFFERENTIATION RELATED PROTEIN 88"/>
    <property type="match status" value="1"/>
</dbReference>
<protein>
    <recommendedName>
        <fullName evidence="2">Thc1 RRM domain-containing protein</fullName>
    </recommendedName>
</protein>
<evidence type="ECO:0000256" key="1">
    <source>
        <dbReference type="SAM" id="MobiDB-lite"/>
    </source>
</evidence>
<organism evidence="3 4">
    <name type="scientific">Mucor plumbeus</name>
    <dbReference type="NCBI Taxonomy" id="97098"/>
    <lineage>
        <taxon>Eukaryota</taxon>
        <taxon>Fungi</taxon>
        <taxon>Fungi incertae sedis</taxon>
        <taxon>Mucoromycota</taxon>
        <taxon>Mucoromycotina</taxon>
        <taxon>Mucoromycetes</taxon>
        <taxon>Mucorales</taxon>
        <taxon>Mucorineae</taxon>
        <taxon>Mucoraceae</taxon>
        <taxon>Mucor</taxon>
    </lineage>
</organism>